<dbReference type="SUPFAM" id="SSF51391">
    <property type="entry name" value="Thiamin phosphate synthase"/>
    <property type="match status" value="1"/>
</dbReference>
<evidence type="ECO:0000256" key="1">
    <source>
        <dbReference type="ARBA" id="ARBA00004948"/>
    </source>
</evidence>
<keyword evidence="2" id="KW-0784">Thiamine biosynthesis</keyword>
<comment type="caution">
    <text evidence="4">The sequence shown here is derived from an EMBL/GenBank/DDBJ whole genome shotgun (WGS) entry which is preliminary data.</text>
</comment>
<evidence type="ECO:0000256" key="2">
    <source>
        <dbReference type="ARBA" id="ARBA00022977"/>
    </source>
</evidence>
<dbReference type="Gene3D" id="3.20.20.70">
    <property type="entry name" value="Aldolase class I"/>
    <property type="match status" value="1"/>
</dbReference>
<dbReference type="Proteomes" id="UP001596116">
    <property type="component" value="Unassembled WGS sequence"/>
</dbReference>
<gene>
    <name evidence="4" type="ORF">ACFMB1_05070</name>
</gene>
<dbReference type="EMBL" id="JBHPON010000001">
    <property type="protein sequence ID" value="MFC6034903.1"/>
    <property type="molecule type" value="Genomic_DNA"/>
</dbReference>
<protein>
    <submittedName>
        <fullName evidence="4">Thiamine phosphate synthase</fullName>
    </submittedName>
</protein>
<reference evidence="4 5" key="1">
    <citation type="submission" date="2024-09" db="EMBL/GenBank/DDBJ databases">
        <authorList>
            <person name="Zhang Z.-H."/>
        </authorList>
    </citation>
    <scope>NUCLEOTIDE SEQUENCE [LARGE SCALE GENOMIC DNA]</scope>
    <source>
        <strain evidence="4 5">HHTR114</strain>
    </source>
</reference>
<dbReference type="PANTHER" id="PTHR20857">
    <property type="entry name" value="THIAMINE-PHOSPHATE PYROPHOSPHORYLASE"/>
    <property type="match status" value="1"/>
</dbReference>
<name>A0ABW1KS92_9PROT</name>
<dbReference type="CDD" id="cd00564">
    <property type="entry name" value="TMP_TenI"/>
    <property type="match status" value="1"/>
</dbReference>
<proteinExistence type="predicted"/>
<comment type="pathway">
    <text evidence="1">Cofactor biosynthesis; thiamine diphosphate biosynthesis.</text>
</comment>
<evidence type="ECO:0000259" key="3">
    <source>
        <dbReference type="Pfam" id="PF02581"/>
    </source>
</evidence>
<evidence type="ECO:0000313" key="4">
    <source>
        <dbReference type="EMBL" id="MFC6034903.1"/>
    </source>
</evidence>
<dbReference type="InterPro" id="IPR013785">
    <property type="entry name" value="Aldolase_TIM"/>
</dbReference>
<accession>A0ABW1KS92</accession>
<dbReference type="InterPro" id="IPR036206">
    <property type="entry name" value="ThiamineP_synth_sf"/>
</dbReference>
<organism evidence="4 5">
    <name type="scientific">Hyphococcus aureus</name>
    <dbReference type="NCBI Taxonomy" id="2666033"/>
    <lineage>
        <taxon>Bacteria</taxon>
        <taxon>Pseudomonadati</taxon>
        <taxon>Pseudomonadota</taxon>
        <taxon>Alphaproteobacteria</taxon>
        <taxon>Parvularculales</taxon>
        <taxon>Parvularculaceae</taxon>
        <taxon>Hyphococcus</taxon>
    </lineage>
</organism>
<keyword evidence="5" id="KW-1185">Reference proteome</keyword>
<dbReference type="InterPro" id="IPR022998">
    <property type="entry name" value="ThiamineP_synth_TenI"/>
</dbReference>
<dbReference type="Pfam" id="PF02581">
    <property type="entry name" value="TMP-TENI"/>
    <property type="match status" value="1"/>
</dbReference>
<sequence length="197" mass="20590">MRAAKLAAAAADLKRRSGVAAPFSLAFLTDQRRVPHPLTVVRAMPRGAAVILRDYGLPHRQGFAAQLKSIARARGLKLIIGADIDLARRIGADGVHVPRWFSPAAPFPENMIVTAACHSMEELQRAKTMGADLALLSPAFVTFSHPGDGAMGAAAFKTLAASSLLPVLALGGVDERNARLLVGPNVAGLAAIGAFLD</sequence>
<dbReference type="PANTHER" id="PTHR20857:SF23">
    <property type="entry name" value="THIAMINE BIOSYNTHETIC BIFUNCTIONAL ENZYME"/>
    <property type="match status" value="1"/>
</dbReference>
<evidence type="ECO:0000313" key="5">
    <source>
        <dbReference type="Proteomes" id="UP001596116"/>
    </source>
</evidence>
<dbReference type="RefSeq" id="WP_379879762.1">
    <property type="nucleotide sequence ID" value="NZ_JBHPON010000001.1"/>
</dbReference>
<feature type="domain" description="Thiamine phosphate synthase/TenI" evidence="3">
    <location>
        <begin position="39"/>
        <end position="194"/>
    </location>
</feature>